<dbReference type="AlphaFoldDB" id="A0A8E2FDX0"/>
<dbReference type="PANTHER" id="PTHR42339:SF1">
    <property type="entry name" value="HISTONE H1"/>
    <property type="match status" value="1"/>
</dbReference>
<dbReference type="InterPro" id="IPR056143">
    <property type="entry name" value="DUF7726"/>
</dbReference>
<sequence>MDSCNAVRLVTLSTRNHIIEFNVPFLSRGKICTLIDSGEYKVTHFQNEIGVSSRSYGDFMRQNGPYNGMGNKTYHNAWAFFKRREMKGIPAPKKRKTAAAPAAPAKDDIAGVILPGEDTDSVSVYDTCDDIRRKINAYLKKDGVTQAQFLRDLAAQYHTENKRIQSKQLTDFRSKKGAESGNTSCVFYASYVFFEKLRIKEGKKKSAGRLTMEEIYGGQGGMDTKRSSHKYLVPAGSYVTQDRYGKVRSHRPGY</sequence>
<protein>
    <recommendedName>
        <fullName evidence="1">DUF7726 domain-containing protein</fullName>
    </recommendedName>
</protein>
<proteinExistence type="predicted"/>
<evidence type="ECO:0000313" key="2">
    <source>
        <dbReference type="EMBL" id="OCL15015.1"/>
    </source>
</evidence>
<gene>
    <name evidence="2" type="ORF">AOQ84DRAFT_420164</name>
</gene>
<reference evidence="2 3" key="1">
    <citation type="journal article" date="2016" name="Nat. Commun.">
        <title>Ectomycorrhizal ecology is imprinted in the genome of the dominant symbiotic fungus Cenococcum geophilum.</title>
        <authorList>
            <consortium name="DOE Joint Genome Institute"/>
            <person name="Peter M."/>
            <person name="Kohler A."/>
            <person name="Ohm R.A."/>
            <person name="Kuo A."/>
            <person name="Krutzmann J."/>
            <person name="Morin E."/>
            <person name="Arend M."/>
            <person name="Barry K.W."/>
            <person name="Binder M."/>
            <person name="Choi C."/>
            <person name="Clum A."/>
            <person name="Copeland A."/>
            <person name="Grisel N."/>
            <person name="Haridas S."/>
            <person name="Kipfer T."/>
            <person name="LaButti K."/>
            <person name="Lindquist E."/>
            <person name="Lipzen A."/>
            <person name="Maire R."/>
            <person name="Meier B."/>
            <person name="Mihaltcheva S."/>
            <person name="Molinier V."/>
            <person name="Murat C."/>
            <person name="Poggeler S."/>
            <person name="Quandt C.A."/>
            <person name="Sperisen C."/>
            <person name="Tritt A."/>
            <person name="Tisserant E."/>
            <person name="Crous P.W."/>
            <person name="Henrissat B."/>
            <person name="Nehls U."/>
            <person name="Egli S."/>
            <person name="Spatafora J.W."/>
            <person name="Grigoriev I.V."/>
            <person name="Martin F.M."/>
        </authorList>
    </citation>
    <scope>NUCLEOTIDE SEQUENCE [LARGE SCALE GENOMIC DNA]</scope>
    <source>
        <strain evidence="2 3">CBS 207.34</strain>
    </source>
</reference>
<dbReference type="OrthoDB" id="2592504at2759"/>
<dbReference type="PANTHER" id="PTHR42339">
    <property type="entry name" value="HISTONE H1"/>
    <property type="match status" value="1"/>
</dbReference>
<feature type="domain" description="DUF7726" evidence="1">
    <location>
        <begin position="28"/>
        <end position="89"/>
    </location>
</feature>
<dbReference type="Pfam" id="PF24852">
    <property type="entry name" value="DUF7726"/>
    <property type="match status" value="2"/>
</dbReference>
<name>A0A8E2FDX0_9PEZI</name>
<dbReference type="EMBL" id="KV748496">
    <property type="protein sequence ID" value="OCL15015.1"/>
    <property type="molecule type" value="Genomic_DNA"/>
</dbReference>
<organism evidence="2 3">
    <name type="scientific">Glonium stellatum</name>
    <dbReference type="NCBI Taxonomy" id="574774"/>
    <lineage>
        <taxon>Eukaryota</taxon>
        <taxon>Fungi</taxon>
        <taxon>Dikarya</taxon>
        <taxon>Ascomycota</taxon>
        <taxon>Pezizomycotina</taxon>
        <taxon>Dothideomycetes</taxon>
        <taxon>Pleosporomycetidae</taxon>
        <taxon>Gloniales</taxon>
        <taxon>Gloniaceae</taxon>
        <taxon>Glonium</taxon>
    </lineage>
</organism>
<keyword evidence="3" id="KW-1185">Reference proteome</keyword>
<dbReference type="Proteomes" id="UP000250140">
    <property type="component" value="Unassembled WGS sequence"/>
</dbReference>
<feature type="domain" description="DUF7726" evidence="1">
    <location>
        <begin position="123"/>
        <end position="204"/>
    </location>
</feature>
<accession>A0A8E2FDX0</accession>
<evidence type="ECO:0000313" key="3">
    <source>
        <dbReference type="Proteomes" id="UP000250140"/>
    </source>
</evidence>
<evidence type="ECO:0000259" key="1">
    <source>
        <dbReference type="Pfam" id="PF24852"/>
    </source>
</evidence>